<proteinExistence type="inferred from homology"/>
<dbReference type="InterPro" id="IPR029054">
    <property type="entry name" value="dUTPase-like"/>
</dbReference>
<name>A0A0B2K5D1_9FIRM</name>
<dbReference type="RefSeq" id="WP_039205599.1">
    <property type="nucleotide sequence ID" value="NZ_JSCE01000002.1"/>
</dbReference>
<feature type="domain" description="dUTPase-like" evidence="6">
    <location>
        <begin position="19"/>
        <end position="150"/>
    </location>
</feature>
<keyword evidence="3 7" id="KW-0378">Hydrolase</keyword>
<dbReference type="PANTHER" id="PTHR11241:SF0">
    <property type="entry name" value="DEOXYURIDINE 5'-TRIPHOSPHATE NUCLEOTIDOHYDROLASE"/>
    <property type="match status" value="1"/>
</dbReference>
<reference evidence="7 8" key="1">
    <citation type="journal article" date="2013" name="PLoS ONE">
        <title>Identification and characterization of three novel lipases belonging to families II and V from Anaerovibrio lipolyticus 5ST.</title>
        <authorList>
            <person name="Prive F."/>
            <person name="Kaderbhai N.N."/>
            <person name="Girdwood S."/>
            <person name="Worgan H.J."/>
            <person name="Pinloche E."/>
            <person name="Scollan N.D."/>
            <person name="Huws S.A."/>
            <person name="Newbold C.J."/>
        </authorList>
    </citation>
    <scope>NUCLEOTIDE SEQUENCE [LARGE SCALE GENOMIC DNA]</scope>
    <source>
        <strain evidence="7 8">5S</strain>
    </source>
</reference>
<dbReference type="InterPro" id="IPR008181">
    <property type="entry name" value="dUTPase"/>
</dbReference>
<keyword evidence="4" id="KW-0546">Nucleotide metabolism</keyword>
<organism evidence="7 8">
    <name type="scientific">Anaerovibrio lipolyticus</name>
    <dbReference type="NCBI Taxonomy" id="82374"/>
    <lineage>
        <taxon>Bacteria</taxon>
        <taxon>Bacillati</taxon>
        <taxon>Bacillota</taxon>
        <taxon>Negativicutes</taxon>
        <taxon>Selenomonadales</taxon>
        <taxon>Selenomonadaceae</taxon>
        <taxon>Anaerovibrio</taxon>
    </lineage>
</organism>
<dbReference type="GO" id="GO:0046081">
    <property type="term" value="P:dUTP catabolic process"/>
    <property type="evidence" value="ECO:0007669"/>
    <property type="project" value="InterPro"/>
</dbReference>
<evidence type="ECO:0000256" key="5">
    <source>
        <dbReference type="ARBA" id="ARBA00047686"/>
    </source>
</evidence>
<evidence type="ECO:0000256" key="1">
    <source>
        <dbReference type="ARBA" id="ARBA00006581"/>
    </source>
</evidence>
<dbReference type="eggNOG" id="COG0756">
    <property type="taxonomic scope" value="Bacteria"/>
</dbReference>
<dbReference type="GO" id="GO:0004170">
    <property type="term" value="F:dUTP diphosphatase activity"/>
    <property type="evidence" value="ECO:0007669"/>
    <property type="project" value="UniProtKB-EC"/>
</dbReference>
<dbReference type="SUPFAM" id="SSF51283">
    <property type="entry name" value="dUTPase-like"/>
    <property type="match status" value="1"/>
</dbReference>
<dbReference type="InterPro" id="IPR033704">
    <property type="entry name" value="dUTPase_trimeric"/>
</dbReference>
<accession>A0A0B2K5D1</accession>
<dbReference type="AlphaFoldDB" id="A0A0B2K5D1"/>
<dbReference type="NCBIfam" id="TIGR00576">
    <property type="entry name" value="dut"/>
    <property type="match status" value="1"/>
</dbReference>
<evidence type="ECO:0000256" key="4">
    <source>
        <dbReference type="ARBA" id="ARBA00023080"/>
    </source>
</evidence>
<keyword evidence="8" id="KW-1185">Reference proteome</keyword>
<dbReference type="CDD" id="cd07557">
    <property type="entry name" value="trimeric_dUTPase"/>
    <property type="match status" value="1"/>
</dbReference>
<dbReference type="PANTHER" id="PTHR11241">
    <property type="entry name" value="DEOXYURIDINE 5'-TRIPHOSPHATE NUCLEOTIDOHYDROLASE"/>
    <property type="match status" value="1"/>
</dbReference>
<dbReference type="Gene3D" id="2.70.40.10">
    <property type="match status" value="1"/>
</dbReference>
<dbReference type="GO" id="GO:0006226">
    <property type="term" value="P:dUMP biosynthetic process"/>
    <property type="evidence" value="ECO:0007669"/>
    <property type="project" value="InterPro"/>
</dbReference>
<gene>
    <name evidence="7" type="ORF">NZ47_00170</name>
</gene>
<evidence type="ECO:0000256" key="2">
    <source>
        <dbReference type="ARBA" id="ARBA00012379"/>
    </source>
</evidence>
<dbReference type="InterPro" id="IPR036157">
    <property type="entry name" value="dUTPase-like_sf"/>
</dbReference>
<protein>
    <recommendedName>
        <fullName evidence="2">dUTP diphosphatase</fullName>
        <ecNumber evidence="2">3.6.1.23</ecNumber>
    </recommendedName>
</protein>
<evidence type="ECO:0000313" key="8">
    <source>
        <dbReference type="Proteomes" id="UP000030993"/>
    </source>
</evidence>
<dbReference type="GO" id="GO:0000287">
    <property type="term" value="F:magnesium ion binding"/>
    <property type="evidence" value="ECO:0007669"/>
    <property type="project" value="InterPro"/>
</dbReference>
<evidence type="ECO:0000313" key="7">
    <source>
        <dbReference type="EMBL" id="KHM53217.1"/>
    </source>
</evidence>
<dbReference type="EC" id="3.6.1.23" evidence="2"/>
<comment type="similarity">
    <text evidence="1">Belongs to the dUTPase family.</text>
</comment>
<dbReference type="Proteomes" id="UP000030993">
    <property type="component" value="Unassembled WGS sequence"/>
</dbReference>
<dbReference type="EMBL" id="JSCE01000002">
    <property type="protein sequence ID" value="KHM53217.1"/>
    <property type="molecule type" value="Genomic_DNA"/>
</dbReference>
<comment type="caution">
    <text evidence="7">The sequence shown here is derived from an EMBL/GenBank/DDBJ whole genome shotgun (WGS) entry which is preliminary data.</text>
</comment>
<comment type="catalytic activity">
    <reaction evidence="5">
        <text>dUTP + H2O = dUMP + diphosphate + H(+)</text>
        <dbReference type="Rhea" id="RHEA:10248"/>
        <dbReference type="ChEBI" id="CHEBI:15377"/>
        <dbReference type="ChEBI" id="CHEBI:15378"/>
        <dbReference type="ChEBI" id="CHEBI:33019"/>
        <dbReference type="ChEBI" id="CHEBI:61555"/>
        <dbReference type="ChEBI" id="CHEBI:246422"/>
        <dbReference type="EC" id="3.6.1.23"/>
    </reaction>
</comment>
<dbReference type="Pfam" id="PF00692">
    <property type="entry name" value="dUTPase"/>
    <property type="match status" value="1"/>
</dbReference>
<sequence length="152" mass="16299">MTDKIRGFQIVSAYEGKGIKLPGRKTGSSAGYDIEAAENVTLVPHKVVLVPTGLKAYMQNDEYLGIHVRSGISIKNSVSCVNSQGIIDADYYNNPENEGHIMVPLINHGEKNFFIAKGTRVAQGIFYKYLTVDGDSAGVGAERTGGFGSTGK</sequence>
<dbReference type="STRING" id="82374.NZ47_00170"/>
<evidence type="ECO:0000259" key="6">
    <source>
        <dbReference type="Pfam" id="PF00692"/>
    </source>
</evidence>
<dbReference type="NCBIfam" id="NF001862">
    <property type="entry name" value="PRK00601.1"/>
    <property type="match status" value="1"/>
</dbReference>
<evidence type="ECO:0000256" key="3">
    <source>
        <dbReference type="ARBA" id="ARBA00022801"/>
    </source>
</evidence>